<feature type="domain" description="Thioredoxin-like fold" evidence="1">
    <location>
        <begin position="2"/>
        <end position="66"/>
    </location>
</feature>
<dbReference type="EMBL" id="QXFM01000095">
    <property type="protein sequence ID" value="RIV85524.1"/>
    <property type="molecule type" value="Genomic_DNA"/>
</dbReference>
<reference evidence="2 3" key="1">
    <citation type="submission" date="2018-08" db="EMBL/GenBank/DDBJ databases">
        <title>Erythrobacter zhengii sp.nov., a bacterium isolated from deep-sea sediment.</title>
        <authorList>
            <person name="Fang C."/>
            <person name="Wu Y.-H."/>
            <person name="Sun C."/>
            <person name="Wang H."/>
            <person name="Cheng H."/>
            <person name="Meng F.-X."/>
            <person name="Wang C.-S."/>
            <person name="Xu X.-W."/>
        </authorList>
    </citation>
    <scope>NUCLEOTIDE SEQUENCE [LARGE SCALE GENOMIC DNA]</scope>
    <source>
        <strain evidence="2 3">CCTCC AB 2015396</strain>
    </source>
</reference>
<dbReference type="Proteomes" id="UP000265366">
    <property type="component" value="Unassembled WGS sequence"/>
</dbReference>
<name>A0A3A1P3K3_9SPHN</name>
<protein>
    <submittedName>
        <fullName evidence="2">Thioredoxin</fullName>
    </submittedName>
</protein>
<accession>A0A3A1P3K3</accession>
<evidence type="ECO:0000313" key="2">
    <source>
        <dbReference type="EMBL" id="RIV85524.1"/>
    </source>
</evidence>
<dbReference type="AlphaFoldDB" id="A0A3A1P3K3"/>
<dbReference type="Gene3D" id="3.40.30.10">
    <property type="entry name" value="Glutaredoxin"/>
    <property type="match status" value="1"/>
</dbReference>
<evidence type="ECO:0000259" key="1">
    <source>
        <dbReference type="Pfam" id="PF13192"/>
    </source>
</evidence>
<sequence>MEKAVFYHAGCGVCTDAEERFVEALDPNRFAVESVHLGETPERVGEARAVGVESVPALVIDGAVYHINHGADLSALG</sequence>
<dbReference type="CDD" id="cd01659">
    <property type="entry name" value="TRX_superfamily"/>
    <property type="match status" value="1"/>
</dbReference>
<gene>
    <name evidence="2" type="ORF">D2V17_10270</name>
</gene>
<proteinExistence type="predicted"/>
<dbReference type="InterPro" id="IPR012336">
    <property type="entry name" value="Thioredoxin-like_fold"/>
</dbReference>
<comment type="caution">
    <text evidence="2">The sequence shown here is derived from an EMBL/GenBank/DDBJ whole genome shotgun (WGS) entry which is preliminary data.</text>
</comment>
<dbReference type="OrthoDB" id="5402270at2"/>
<dbReference type="SUPFAM" id="SSF52833">
    <property type="entry name" value="Thioredoxin-like"/>
    <property type="match status" value="1"/>
</dbReference>
<keyword evidence="3" id="KW-1185">Reference proteome</keyword>
<dbReference type="Pfam" id="PF13192">
    <property type="entry name" value="Thioredoxin_3"/>
    <property type="match status" value="1"/>
</dbReference>
<organism evidence="2 3">
    <name type="scientific">Aurantiacibacter xanthus</name>
    <dbReference type="NCBI Taxonomy" id="1784712"/>
    <lineage>
        <taxon>Bacteria</taxon>
        <taxon>Pseudomonadati</taxon>
        <taxon>Pseudomonadota</taxon>
        <taxon>Alphaproteobacteria</taxon>
        <taxon>Sphingomonadales</taxon>
        <taxon>Erythrobacteraceae</taxon>
        <taxon>Aurantiacibacter</taxon>
    </lineage>
</organism>
<dbReference type="InterPro" id="IPR036249">
    <property type="entry name" value="Thioredoxin-like_sf"/>
</dbReference>
<evidence type="ECO:0000313" key="3">
    <source>
        <dbReference type="Proteomes" id="UP000265366"/>
    </source>
</evidence>